<dbReference type="PROSITE" id="PS51257">
    <property type="entry name" value="PROKAR_LIPOPROTEIN"/>
    <property type="match status" value="1"/>
</dbReference>
<sequence length="50" mass="5430">MRVYQEAQCSSFVFSSVGVGCPGGVTSDSLRIGGESMKLFLLSAERLEWN</sequence>
<evidence type="ECO:0000313" key="2">
    <source>
        <dbReference type="Proteomes" id="UP000219215"/>
    </source>
</evidence>
<keyword evidence="2" id="KW-1185">Reference proteome</keyword>
<evidence type="ECO:0000313" key="1">
    <source>
        <dbReference type="EMBL" id="SOB58250.1"/>
    </source>
</evidence>
<name>A0A2C8F8R7_9BACT</name>
<reference evidence="2" key="1">
    <citation type="submission" date="2017-09" db="EMBL/GenBank/DDBJ databases">
        <authorList>
            <person name="Regsiter A."/>
            <person name="William W."/>
        </authorList>
    </citation>
    <scope>NUCLEOTIDE SEQUENCE [LARGE SCALE GENOMIC DNA]</scope>
    <source>
        <strain evidence="2">500-1</strain>
    </source>
</reference>
<proteinExistence type="predicted"/>
<dbReference type="EMBL" id="LT907975">
    <property type="protein sequence ID" value="SOB58250.1"/>
    <property type="molecule type" value="Genomic_DNA"/>
</dbReference>
<protein>
    <submittedName>
        <fullName evidence="1">Uncharacterized protein</fullName>
    </submittedName>
</protein>
<dbReference type="Proteomes" id="UP000219215">
    <property type="component" value="Chromosome DPRO"/>
</dbReference>
<organism evidence="1 2">
    <name type="scientific">Pseudodesulfovibrio profundus</name>
    <dbReference type="NCBI Taxonomy" id="57320"/>
    <lineage>
        <taxon>Bacteria</taxon>
        <taxon>Pseudomonadati</taxon>
        <taxon>Thermodesulfobacteriota</taxon>
        <taxon>Desulfovibrionia</taxon>
        <taxon>Desulfovibrionales</taxon>
        <taxon>Desulfovibrionaceae</taxon>
    </lineage>
</organism>
<gene>
    <name evidence="1" type="ORF">DPRO_1358</name>
</gene>
<dbReference type="KEGG" id="pprf:DPRO_1358"/>
<accession>A0A2C8F8R7</accession>
<dbReference type="AlphaFoldDB" id="A0A2C8F8R7"/>